<name>A0A7W7YXJ6_9HYPH</name>
<organism evidence="2 3">
    <name type="scientific">Shinella fusca</name>
    <dbReference type="NCBI Taxonomy" id="544480"/>
    <lineage>
        <taxon>Bacteria</taxon>
        <taxon>Pseudomonadati</taxon>
        <taxon>Pseudomonadota</taxon>
        <taxon>Alphaproteobacteria</taxon>
        <taxon>Hyphomicrobiales</taxon>
        <taxon>Rhizobiaceae</taxon>
        <taxon>Shinella</taxon>
    </lineage>
</organism>
<dbReference type="InterPro" id="IPR004260">
    <property type="entry name" value="Pyr-dimer_DNA_glycosylase"/>
</dbReference>
<reference evidence="2 3" key="1">
    <citation type="submission" date="2020-08" db="EMBL/GenBank/DDBJ databases">
        <title>Genomic Encyclopedia of Type Strains, Phase IV (KMG-IV): sequencing the most valuable type-strain genomes for metagenomic binning, comparative biology and taxonomic classification.</title>
        <authorList>
            <person name="Goeker M."/>
        </authorList>
    </citation>
    <scope>NUCLEOTIDE SEQUENCE [LARGE SCALE GENOMIC DNA]</scope>
    <source>
        <strain evidence="2 3">DSM 21319</strain>
    </source>
</reference>
<dbReference type="RefSeq" id="WP_184145350.1">
    <property type="nucleotide sequence ID" value="NZ_JACHIK010000012.1"/>
</dbReference>
<dbReference type="PIRSF" id="PIRSF001000">
    <property type="entry name" value="PDG_ENDV"/>
    <property type="match status" value="1"/>
</dbReference>
<comment type="caution">
    <text evidence="2">The sequence shown here is derived from an EMBL/GenBank/DDBJ whole genome shotgun (WGS) entry which is preliminary data.</text>
</comment>
<dbReference type="Gene3D" id="1.10.440.10">
    <property type="entry name" value="T4 endonuclease V"/>
    <property type="match status" value="1"/>
</dbReference>
<accession>A0A7W7YXJ6</accession>
<gene>
    <name evidence="2" type="ORF">HNQ66_003405</name>
</gene>
<keyword evidence="3" id="KW-1185">Reference proteome</keyword>
<proteinExistence type="predicted"/>
<evidence type="ECO:0000313" key="3">
    <source>
        <dbReference type="Proteomes" id="UP000535406"/>
    </source>
</evidence>
<dbReference type="EMBL" id="JACHIK010000012">
    <property type="protein sequence ID" value="MBB5043992.1"/>
    <property type="molecule type" value="Genomic_DNA"/>
</dbReference>
<dbReference type="GO" id="GO:0033892">
    <property type="term" value="F:deoxyribonuclease (pyrimidine dimer) activity"/>
    <property type="evidence" value="ECO:0007669"/>
    <property type="project" value="UniProtKB-EC"/>
</dbReference>
<dbReference type="AlphaFoldDB" id="A0A7W7YXJ6"/>
<evidence type="ECO:0000256" key="1">
    <source>
        <dbReference type="PIRSR" id="PIRSR001000-1"/>
    </source>
</evidence>
<sequence>MTRINCVPPAELTTPHLIAEYRELPRVFGLVRAAIGRGERPDDPRNPLNYRLGPGHVRFFYPRLGYLVKRQQQLIDEMLARGYAPKFTDPAGLLADIPSEWHGDWAPAPEEIAVNRARIRQTLHARLRQQD</sequence>
<dbReference type="Proteomes" id="UP000535406">
    <property type="component" value="Unassembled WGS sequence"/>
</dbReference>
<evidence type="ECO:0000313" key="2">
    <source>
        <dbReference type="EMBL" id="MBB5043992.1"/>
    </source>
</evidence>
<keyword evidence="2" id="KW-0378">Hydrolase</keyword>
<dbReference type="InterPro" id="IPR024796">
    <property type="entry name" value="T4_endonuc_V"/>
</dbReference>
<dbReference type="Pfam" id="PF03013">
    <property type="entry name" value="Pyr_excise"/>
    <property type="match status" value="1"/>
</dbReference>
<protein>
    <submittedName>
        <fullName evidence="2">Deoxyribonuclease (Pyrimidine dimer)</fullName>
        <ecNumber evidence="2">3.1.25.1</ecNumber>
    </submittedName>
</protein>
<dbReference type="EC" id="3.1.25.1" evidence="2"/>
<feature type="active site" description="Proton acceptor" evidence="1">
    <location>
        <position position="23"/>
    </location>
</feature>
<dbReference type="SUPFAM" id="SSF47077">
    <property type="entry name" value="T4 endonuclease V"/>
    <property type="match status" value="1"/>
</dbReference>